<proteinExistence type="predicted"/>
<evidence type="ECO:0000313" key="2">
    <source>
        <dbReference type="Proteomes" id="UP000252733"/>
    </source>
</evidence>
<name>A0A368ULL0_9BACT</name>
<dbReference type="EMBL" id="QPIZ01000026">
    <property type="protein sequence ID" value="RCW29646.1"/>
    <property type="molecule type" value="Genomic_DNA"/>
</dbReference>
<keyword evidence="2" id="KW-1185">Reference proteome</keyword>
<reference evidence="1 2" key="1">
    <citation type="submission" date="2018-07" db="EMBL/GenBank/DDBJ databases">
        <title>Freshwater and sediment microbial communities from various areas in North America, analyzing microbe dynamics in response to fracking.</title>
        <authorList>
            <person name="Lamendella R."/>
        </authorList>
    </citation>
    <scope>NUCLEOTIDE SEQUENCE [LARGE SCALE GENOMIC DNA]</scope>
    <source>
        <strain evidence="1 2">160A</strain>
    </source>
</reference>
<evidence type="ECO:0000313" key="1">
    <source>
        <dbReference type="EMBL" id="RCW29646.1"/>
    </source>
</evidence>
<dbReference type="AlphaFoldDB" id="A0A368ULL0"/>
<sequence>MQVSAGFGAVAFCFNTANSSLPIEGKFEIMNERIGSVCN</sequence>
<organism evidence="1 2">
    <name type="scientific">Marinilabilia salmonicolor</name>
    <dbReference type="NCBI Taxonomy" id="989"/>
    <lineage>
        <taxon>Bacteria</taxon>
        <taxon>Pseudomonadati</taxon>
        <taxon>Bacteroidota</taxon>
        <taxon>Bacteroidia</taxon>
        <taxon>Marinilabiliales</taxon>
        <taxon>Marinilabiliaceae</taxon>
        <taxon>Marinilabilia</taxon>
    </lineage>
</organism>
<comment type="caution">
    <text evidence="1">The sequence shown here is derived from an EMBL/GenBank/DDBJ whole genome shotgun (WGS) entry which is preliminary data.</text>
</comment>
<dbReference type="Proteomes" id="UP000252733">
    <property type="component" value="Unassembled WGS sequence"/>
</dbReference>
<protein>
    <submittedName>
        <fullName evidence="1">Uncharacterized protein</fullName>
    </submittedName>
</protein>
<gene>
    <name evidence="1" type="ORF">DFO77_1263</name>
</gene>
<accession>A0A368ULL0</accession>